<accession>A0AC34RIN3</accession>
<protein>
    <submittedName>
        <fullName evidence="2">Chromo domain-containing protein</fullName>
    </submittedName>
</protein>
<dbReference type="WBParaSite" id="JU765_v2.g7042.t1">
    <property type="protein sequence ID" value="JU765_v2.g7042.t1"/>
    <property type="gene ID" value="JU765_v2.g7042"/>
</dbReference>
<evidence type="ECO:0000313" key="1">
    <source>
        <dbReference type="Proteomes" id="UP000887576"/>
    </source>
</evidence>
<sequence>MAPKDVKAHHVPMLFKKLTQQPQIFKSKLKEGDTCRIVVPRTIVDKASWQPTNSDLVYTINKRFETNPVTFELRYEDEIVPGRFYGHNLTRFQVSEDTAYRVEKVLKTKMVNGKKKYLVRFFGTKDTYWINESDFE</sequence>
<name>A0AC34RIN3_9BILA</name>
<evidence type="ECO:0000313" key="2">
    <source>
        <dbReference type="WBParaSite" id="JU765_v2.g7042.t1"/>
    </source>
</evidence>
<dbReference type="Proteomes" id="UP000887576">
    <property type="component" value="Unplaced"/>
</dbReference>
<proteinExistence type="predicted"/>
<reference evidence="2" key="1">
    <citation type="submission" date="2022-11" db="UniProtKB">
        <authorList>
            <consortium name="WormBaseParasite"/>
        </authorList>
    </citation>
    <scope>IDENTIFICATION</scope>
</reference>
<organism evidence="1 2">
    <name type="scientific">Panagrolaimus sp. JU765</name>
    <dbReference type="NCBI Taxonomy" id="591449"/>
    <lineage>
        <taxon>Eukaryota</taxon>
        <taxon>Metazoa</taxon>
        <taxon>Ecdysozoa</taxon>
        <taxon>Nematoda</taxon>
        <taxon>Chromadorea</taxon>
        <taxon>Rhabditida</taxon>
        <taxon>Tylenchina</taxon>
        <taxon>Panagrolaimomorpha</taxon>
        <taxon>Panagrolaimoidea</taxon>
        <taxon>Panagrolaimidae</taxon>
        <taxon>Panagrolaimus</taxon>
    </lineage>
</organism>